<reference evidence="7 8" key="1">
    <citation type="submission" date="2019-06" db="EMBL/GenBank/DDBJ databases">
        <title>Sequencing the genomes of 1000 actinobacteria strains.</title>
        <authorList>
            <person name="Klenk H.-P."/>
        </authorList>
    </citation>
    <scope>NUCLEOTIDE SEQUENCE [LARGE SCALE GENOMIC DNA]</scope>
    <source>
        <strain evidence="7 8">DSM 19560</strain>
    </source>
</reference>
<dbReference type="AlphaFoldDB" id="A0A561DVH9"/>
<evidence type="ECO:0000256" key="4">
    <source>
        <dbReference type="ARBA" id="ARBA00022807"/>
    </source>
</evidence>
<feature type="region of interest" description="Disordered" evidence="5">
    <location>
        <begin position="361"/>
        <end position="394"/>
    </location>
</feature>
<dbReference type="Gene3D" id="3.90.1720.10">
    <property type="entry name" value="endopeptidase domain like (from Nostoc punctiforme)"/>
    <property type="match status" value="1"/>
</dbReference>
<accession>A0A561DVH9</accession>
<dbReference type="InterPro" id="IPR051794">
    <property type="entry name" value="PG_Endopeptidase_C40"/>
</dbReference>
<dbReference type="EMBL" id="VIVQ01000005">
    <property type="protein sequence ID" value="TWE07366.1"/>
    <property type="molecule type" value="Genomic_DNA"/>
</dbReference>
<evidence type="ECO:0000256" key="3">
    <source>
        <dbReference type="ARBA" id="ARBA00022801"/>
    </source>
</evidence>
<dbReference type="Proteomes" id="UP000318297">
    <property type="component" value="Unassembled WGS sequence"/>
</dbReference>
<protein>
    <submittedName>
        <fullName evidence="7">Transglycosylase-like protein with SLT domain</fullName>
    </submittedName>
</protein>
<dbReference type="Pfam" id="PF00877">
    <property type="entry name" value="NLPC_P60"/>
    <property type="match status" value="1"/>
</dbReference>
<dbReference type="OrthoDB" id="9815778at2"/>
<name>A0A561DVH9_9MICO</name>
<dbReference type="PANTHER" id="PTHR47359">
    <property type="entry name" value="PEPTIDOGLYCAN DL-ENDOPEPTIDASE CWLO"/>
    <property type="match status" value="1"/>
</dbReference>
<dbReference type="SUPFAM" id="SSF53955">
    <property type="entry name" value="Lysozyme-like"/>
    <property type="match status" value="1"/>
</dbReference>
<dbReference type="InterPro" id="IPR000064">
    <property type="entry name" value="NLP_P60_dom"/>
</dbReference>
<dbReference type="CDD" id="cd13399">
    <property type="entry name" value="Slt35-like"/>
    <property type="match status" value="1"/>
</dbReference>
<dbReference type="Gene3D" id="1.10.530.10">
    <property type="match status" value="1"/>
</dbReference>
<evidence type="ECO:0000256" key="2">
    <source>
        <dbReference type="ARBA" id="ARBA00022670"/>
    </source>
</evidence>
<organism evidence="7 8">
    <name type="scientific">Rudaeicoccus suwonensis</name>
    <dbReference type="NCBI Taxonomy" id="657409"/>
    <lineage>
        <taxon>Bacteria</taxon>
        <taxon>Bacillati</taxon>
        <taxon>Actinomycetota</taxon>
        <taxon>Actinomycetes</taxon>
        <taxon>Micrococcales</taxon>
        <taxon>Dermacoccaceae</taxon>
        <taxon>Rudaeicoccus</taxon>
    </lineage>
</organism>
<dbReference type="Pfam" id="PF01464">
    <property type="entry name" value="SLT"/>
    <property type="match status" value="1"/>
</dbReference>
<dbReference type="RefSeq" id="WP_145230593.1">
    <property type="nucleotide sequence ID" value="NZ_VIVQ01000005.1"/>
</dbReference>
<dbReference type="PROSITE" id="PS51935">
    <property type="entry name" value="NLPC_P60"/>
    <property type="match status" value="1"/>
</dbReference>
<dbReference type="GO" id="GO:0008234">
    <property type="term" value="F:cysteine-type peptidase activity"/>
    <property type="evidence" value="ECO:0007669"/>
    <property type="project" value="UniProtKB-KW"/>
</dbReference>
<evidence type="ECO:0000256" key="1">
    <source>
        <dbReference type="ARBA" id="ARBA00007074"/>
    </source>
</evidence>
<dbReference type="InterPro" id="IPR023346">
    <property type="entry name" value="Lysozyme-like_dom_sf"/>
</dbReference>
<dbReference type="SUPFAM" id="SSF54001">
    <property type="entry name" value="Cysteine proteinases"/>
    <property type="match status" value="1"/>
</dbReference>
<evidence type="ECO:0000256" key="5">
    <source>
        <dbReference type="SAM" id="MobiDB-lite"/>
    </source>
</evidence>
<keyword evidence="3" id="KW-0378">Hydrolase</keyword>
<dbReference type="InterPro" id="IPR038765">
    <property type="entry name" value="Papain-like_cys_pep_sf"/>
</dbReference>
<gene>
    <name evidence="7" type="ORF">BKA23_3379</name>
</gene>
<keyword evidence="8" id="KW-1185">Reference proteome</keyword>
<evidence type="ECO:0000313" key="7">
    <source>
        <dbReference type="EMBL" id="TWE07366.1"/>
    </source>
</evidence>
<feature type="domain" description="NlpC/P60" evidence="6">
    <location>
        <begin position="199"/>
        <end position="348"/>
    </location>
</feature>
<comment type="caution">
    <text evidence="7">The sequence shown here is derived from an EMBL/GenBank/DDBJ whole genome shotgun (WGS) entry which is preliminary data.</text>
</comment>
<proteinExistence type="inferred from homology"/>
<sequence>MSGGSSKVMASGVGALLALPILVVAATSGKPPVVSPISGGLRNVPAQYVALVEKAGSMCSQISPPVIAAQIDVESGWNPDARSAAGAEGIAQFMPGTWATWGKDYDGNGTPSPFDPGDAIPAQGAFMCSLAKQAQAAMNDHRIVNGSVLDNALASYNAGFGAVLSSQGVPTGIAQTDAYYKKIESLIASYTTIGGTVSGPYGQAAVEAAQQWLGLPYVFGGGTVGPPPGPTMGGFDCSGLAAAVVAKATGGRLLLEHYSTAQYETSQMTTVASYSGFGLRPLSSMAPGDVIIFNIPLSLGYDSHPWNHAGIYIGNGQMIDAPKPGAVVRVDNIASSWPYQWVARRPLAQYTATSSSSAAAAAVMPGTPAAKPAATQPVPAVEDRTTTRHGKASR</sequence>
<keyword evidence="4" id="KW-0788">Thiol protease</keyword>
<dbReference type="InterPro" id="IPR008258">
    <property type="entry name" value="Transglycosylase_SLT_dom_1"/>
</dbReference>
<evidence type="ECO:0000259" key="6">
    <source>
        <dbReference type="PROSITE" id="PS51935"/>
    </source>
</evidence>
<keyword evidence="2" id="KW-0645">Protease</keyword>
<evidence type="ECO:0000313" key="8">
    <source>
        <dbReference type="Proteomes" id="UP000318297"/>
    </source>
</evidence>
<dbReference type="PANTHER" id="PTHR47359:SF3">
    <property type="entry name" value="NLP_P60 DOMAIN-CONTAINING PROTEIN-RELATED"/>
    <property type="match status" value="1"/>
</dbReference>
<dbReference type="GO" id="GO:0006508">
    <property type="term" value="P:proteolysis"/>
    <property type="evidence" value="ECO:0007669"/>
    <property type="project" value="UniProtKB-KW"/>
</dbReference>
<comment type="similarity">
    <text evidence="1">Belongs to the peptidase C40 family.</text>
</comment>